<dbReference type="CDD" id="cd00085">
    <property type="entry name" value="HNHc"/>
    <property type="match status" value="1"/>
</dbReference>
<sequence>MATKYKYTPEMLAEAAAGSTSITGVLRRLGITVAGGNHAHISRQLKRFEIDTSHFRRVSPNKGRPSPGRLRPEQVLIMRPEGSSRPNPRQLRRSLIAVGMPYRCAGCKIEGAWRGQPLILHVDHIDGNWLDNREENLRFLCPNCHSQTENFAGKTRGRSPEAETHGLGPCQRGFDSHRPYKRTAAYSVNLKSVNVGITLSPQDAFFIEDYISYSGSPSRSAVIREAIRLLRDREVEKEYAVAFTEAEEDAGEPS</sequence>
<feature type="domain" description="HNH" evidence="2">
    <location>
        <begin position="104"/>
        <end position="150"/>
    </location>
</feature>
<dbReference type="AlphaFoldDB" id="A0A8J3RFN3"/>
<evidence type="ECO:0000313" key="4">
    <source>
        <dbReference type="Proteomes" id="UP000616724"/>
    </source>
</evidence>
<accession>A0A8J3RFN3</accession>
<dbReference type="Proteomes" id="UP000616724">
    <property type="component" value="Unassembled WGS sequence"/>
</dbReference>
<dbReference type="Pfam" id="PF01844">
    <property type="entry name" value="HNH"/>
    <property type="match status" value="1"/>
</dbReference>
<organism evidence="3 4">
    <name type="scientific">Planobispora longispora</name>
    <dbReference type="NCBI Taxonomy" id="28887"/>
    <lineage>
        <taxon>Bacteria</taxon>
        <taxon>Bacillati</taxon>
        <taxon>Actinomycetota</taxon>
        <taxon>Actinomycetes</taxon>
        <taxon>Streptosporangiales</taxon>
        <taxon>Streptosporangiaceae</taxon>
        <taxon>Planobispora</taxon>
    </lineage>
</organism>
<evidence type="ECO:0000259" key="2">
    <source>
        <dbReference type="Pfam" id="PF01844"/>
    </source>
</evidence>
<gene>
    <name evidence="3" type="ORF">Plo01_12860</name>
</gene>
<dbReference type="InterPro" id="IPR003615">
    <property type="entry name" value="HNH_nuc"/>
</dbReference>
<evidence type="ECO:0000256" key="1">
    <source>
        <dbReference type="SAM" id="MobiDB-lite"/>
    </source>
</evidence>
<evidence type="ECO:0000313" key="3">
    <source>
        <dbReference type="EMBL" id="GIH74857.1"/>
    </source>
</evidence>
<protein>
    <recommendedName>
        <fullName evidence="2">HNH domain-containing protein</fullName>
    </recommendedName>
</protein>
<dbReference type="EMBL" id="BOOH01000012">
    <property type="protein sequence ID" value="GIH74857.1"/>
    <property type="molecule type" value="Genomic_DNA"/>
</dbReference>
<dbReference type="GO" id="GO:0008270">
    <property type="term" value="F:zinc ion binding"/>
    <property type="evidence" value="ECO:0007669"/>
    <property type="project" value="InterPro"/>
</dbReference>
<reference evidence="3 4" key="1">
    <citation type="submission" date="2021-01" db="EMBL/GenBank/DDBJ databases">
        <title>Whole genome shotgun sequence of Planobispora longispora NBRC 13918.</title>
        <authorList>
            <person name="Komaki H."/>
            <person name="Tamura T."/>
        </authorList>
    </citation>
    <scope>NUCLEOTIDE SEQUENCE [LARGE SCALE GENOMIC DNA]</scope>
    <source>
        <strain evidence="3 4">NBRC 13918</strain>
    </source>
</reference>
<feature type="region of interest" description="Disordered" evidence="1">
    <location>
        <begin position="151"/>
        <end position="174"/>
    </location>
</feature>
<proteinExistence type="predicted"/>
<dbReference type="InterPro" id="IPR002711">
    <property type="entry name" value="HNH"/>
</dbReference>
<comment type="caution">
    <text evidence="3">The sequence shown here is derived from an EMBL/GenBank/DDBJ whole genome shotgun (WGS) entry which is preliminary data.</text>
</comment>
<dbReference type="GO" id="GO:0004519">
    <property type="term" value="F:endonuclease activity"/>
    <property type="evidence" value="ECO:0007669"/>
    <property type="project" value="InterPro"/>
</dbReference>
<keyword evidence="4" id="KW-1185">Reference proteome</keyword>
<dbReference type="GO" id="GO:0003676">
    <property type="term" value="F:nucleic acid binding"/>
    <property type="evidence" value="ECO:0007669"/>
    <property type="project" value="InterPro"/>
</dbReference>
<name>A0A8J3RFN3_9ACTN</name>